<feature type="region of interest" description="Disordered" evidence="1">
    <location>
        <begin position="368"/>
        <end position="445"/>
    </location>
</feature>
<feature type="compositionally biased region" description="Polar residues" evidence="1">
    <location>
        <begin position="427"/>
        <end position="439"/>
    </location>
</feature>
<organism evidence="3 4">
    <name type="scientific">Fulvitalea axinellae</name>
    <dbReference type="NCBI Taxonomy" id="1182444"/>
    <lineage>
        <taxon>Bacteria</taxon>
        <taxon>Pseudomonadati</taxon>
        <taxon>Bacteroidota</taxon>
        <taxon>Cytophagia</taxon>
        <taxon>Cytophagales</taxon>
        <taxon>Persicobacteraceae</taxon>
        <taxon>Fulvitalea</taxon>
    </lineage>
</organism>
<feature type="compositionally biased region" description="Polar residues" evidence="1">
    <location>
        <begin position="394"/>
        <end position="419"/>
    </location>
</feature>
<feature type="compositionally biased region" description="Basic and acidic residues" evidence="1">
    <location>
        <begin position="376"/>
        <end position="393"/>
    </location>
</feature>
<proteinExistence type="predicted"/>
<feature type="domain" description="Phage head morphogenesis" evidence="2">
    <location>
        <begin position="569"/>
        <end position="675"/>
    </location>
</feature>
<evidence type="ECO:0000256" key="1">
    <source>
        <dbReference type="SAM" id="MobiDB-lite"/>
    </source>
</evidence>
<dbReference type="AlphaFoldDB" id="A0AAU9D8I6"/>
<dbReference type="Proteomes" id="UP001348817">
    <property type="component" value="Chromosome"/>
</dbReference>
<dbReference type="KEGG" id="fax:FUAX_33110"/>
<name>A0AAU9D8I6_9BACT</name>
<gene>
    <name evidence="3" type="ORF">FUAX_33110</name>
</gene>
<dbReference type="Pfam" id="PF06074">
    <property type="entry name" value="Portal_Mu"/>
    <property type="match status" value="1"/>
</dbReference>
<reference evidence="3 4" key="1">
    <citation type="submission" date="2021-12" db="EMBL/GenBank/DDBJ databases">
        <title>Genome sequencing of bacteria with rrn-lacking chromosome and rrn-plasmid.</title>
        <authorList>
            <person name="Anda M."/>
            <person name="Iwasaki W."/>
        </authorList>
    </citation>
    <scope>NUCLEOTIDE SEQUENCE [LARGE SCALE GENOMIC DNA]</scope>
    <source>
        <strain evidence="3 4">DSM 100852</strain>
    </source>
</reference>
<dbReference type="InterPro" id="IPR006528">
    <property type="entry name" value="Phage_head_morphogenesis_dom"/>
</dbReference>
<dbReference type="EMBL" id="AP025314">
    <property type="protein sequence ID" value="BDD10879.1"/>
    <property type="molecule type" value="Genomic_DNA"/>
</dbReference>
<evidence type="ECO:0000313" key="3">
    <source>
        <dbReference type="EMBL" id="BDD10879.1"/>
    </source>
</evidence>
<keyword evidence="4" id="KW-1185">Reference proteome</keyword>
<feature type="region of interest" description="Disordered" evidence="1">
    <location>
        <begin position="691"/>
        <end position="741"/>
    </location>
</feature>
<accession>A0AAU9D8I6</accession>
<dbReference type="InterPro" id="IPR009279">
    <property type="entry name" value="Portal_Mu"/>
</dbReference>
<evidence type="ECO:0000259" key="2">
    <source>
        <dbReference type="Pfam" id="PF04233"/>
    </source>
</evidence>
<protein>
    <recommendedName>
        <fullName evidence="2">Phage head morphogenesis domain-containing protein</fullName>
    </recommendedName>
</protein>
<evidence type="ECO:0000313" key="4">
    <source>
        <dbReference type="Proteomes" id="UP001348817"/>
    </source>
</evidence>
<sequence length="741" mass="84023">MSKKVTKRRLKKNSVNIIDLSLSNVDRSYKGIKEWRRAIESATSVTNPIRRSLYDLYEEITLDLHLTAVLEKRRNKVVNQPIHFFSADGKENDEIKKLIETEAFEDMLKDILDSRFQGHSLLWFDAVADGKINYQLIDRRHVRPETGQVVKYIYDDKGIDYTRPPYSNYCLTAGKTKDLGLLSKAAVAVIYKKGDVADWALFAQIFGMPFREYIYDDPSTKAQLEQVAKEQESASYIVRPRNSEFNVHDTGSKTGSSGLYKDLAQFCDDQMSKLILLNTMTTDAQGGNYKGEVHAQSEQEVAEADKRFILRILNEKFRTVLANFGYAVEGGTFAYDDKVKMSPKEQLEFDIKFNRIAPLDEDYWYETYNRPKPKKKPETQKETEKAKPEEKNLNDTSGKLTLSAPETPNATTPSQSSAPSLDPNPSPSQGSGLVTTPTVRLQPDTPARQTGFLSEVLQTLKNIFQKTELNDQIETLYGHTCHPPINLADTPALFDTSQIIEDALADVYAGGAPENISPALWKLTFDRLNEAVSEGLAQAGYDLADEAFEQALSDNNAVFSAFKAHQQQKELAALLRDQNGKLKSFSAFKRDTADVIGKYNKKWLRTEYNTAVSRARSAAQWKGFQAWKKTNLRWTPSRSAFPEAVHKSFWNTVLPMDDAFWKNHFPGNRWNCKCDWEATDAEATERPKILKEHKPDKGLEGNPGQTLTLFSEKHPYVTNTKKKDRPAITKQAKDLQNNNNQ</sequence>
<dbReference type="Pfam" id="PF04233">
    <property type="entry name" value="Phage_Mu_F"/>
    <property type="match status" value="1"/>
</dbReference>
<dbReference type="RefSeq" id="WP_338392407.1">
    <property type="nucleotide sequence ID" value="NZ_AP025314.1"/>
</dbReference>